<reference evidence="2" key="1">
    <citation type="submission" date="2022-02" db="EMBL/GenBank/DDBJ databases">
        <title>Corynebacterium sp. from urogenital microbiome.</title>
        <authorList>
            <person name="Cappelli E.A."/>
            <person name="Ribeiro T.G."/>
            <person name="Peixe L."/>
        </authorList>
    </citation>
    <scope>NUCLEOTIDE SEQUENCE</scope>
    <source>
        <strain evidence="2">C21Ua_68</strain>
    </source>
</reference>
<accession>A0A9X3RLH0</accession>
<comment type="caution">
    <text evidence="2">The sequence shown here is derived from an EMBL/GenBank/DDBJ whole genome shotgun (WGS) entry which is preliminary data.</text>
</comment>
<sequence length="273" mass="29760">MQHEFFEVDVFATGAFNGNALAVVAGADILSSQQMQSIAYWTNFSETTFLLEPTDARADYRVRIFTPYEEFDFAGHPTLGSAAAWRALGNHPRVEGTLVQECGVGLVTVREEDSVFSFATPPLRREEPLSPEELEEACVGLGLESADIVDHSWVDNGPGWRLLQMRNADAVRAVTPQAGRPKVGIVGLNARAAEGEPAYEVRAFTTQFEDPVTGSFNGGAAQFMRSRNLVPPRYTAVQGSQIGRAGEVFINDDGTDIWVGGRAHIRVRGTLEV</sequence>
<name>A0A9X3RLH0_9CORY</name>
<dbReference type="Pfam" id="PF02567">
    <property type="entry name" value="PhzC-PhzF"/>
    <property type="match status" value="1"/>
</dbReference>
<dbReference type="InterPro" id="IPR003719">
    <property type="entry name" value="Phenazine_PhzF-like"/>
</dbReference>
<dbReference type="AlphaFoldDB" id="A0A9X3RLH0"/>
<organism evidence="2 4">
    <name type="scientific">Corynebacterium yonathiae</name>
    <dbReference type="NCBI Taxonomy" id="2913504"/>
    <lineage>
        <taxon>Bacteria</taxon>
        <taxon>Bacillati</taxon>
        <taxon>Actinomycetota</taxon>
        <taxon>Actinomycetes</taxon>
        <taxon>Mycobacteriales</taxon>
        <taxon>Corynebacteriaceae</taxon>
        <taxon>Corynebacterium</taxon>
    </lineage>
</organism>
<dbReference type="SUPFAM" id="SSF54506">
    <property type="entry name" value="Diaminopimelate epimerase-like"/>
    <property type="match status" value="1"/>
</dbReference>
<dbReference type="PANTHER" id="PTHR13774:SF32">
    <property type="entry name" value="ANTISENSE-ENHANCING SEQUENCE 1"/>
    <property type="match status" value="1"/>
</dbReference>
<gene>
    <name evidence="2" type="ORF">L8V22_01310</name>
    <name evidence="3" type="ORF">WMQ01_00365</name>
</gene>
<dbReference type="GO" id="GO:0016853">
    <property type="term" value="F:isomerase activity"/>
    <property type="evidence" value="ECO:0007669"/>
    <property type="project" value="TreeGrafter"/>
</dbReference>
<evidence type="ECO:0000313" key="4">
    <source>
        <dbReference type="Proteomes" id="UP001146439"/>
    </source>
</evidence>
<dbReference type="NCBIfam" id="TIGR00654">
    <property type="entry name" value="PhzF_family"/>
    <property type="match status" value="1"/>
</dbReference>
<evidence type="ECO:0000313" key="3">
    <source>
        <dbReference type="EMBL" id="MEK0144534.1"/>
    </source>
</evidence>
<dbReference type="EMBL" id="JAKMUZ010000002">
    <property type="protein sequence ID" value="MCZ9295207.1"/>
    <property type="molecule type" value="Genomic_DNA"/>
</dbReference>
<protein>
    <submittedName>
        <fullName evidence="2">PhzF family phenazine biosynthesis protein</fullName>
    </submittedName>
</protein>
<evidence type="ECO:0000313" key="2">
    <source>
        <dbReference type="EMBL" id="MCZ9295207.1"/>
    </source>
</evidence>
<dbReference type="RefSeq" id="WP_238799690.1">
    <property type="nucleotide sequence ID" value="NZ_JAKMUZ010000002.1"/>
</dbReference>
<dbReference type="EMBL" id="JBBMGJ010000001">
    <property type="protein sequence ID" value="MEK0144534.1"/>
    <property type="molecule type" value="Genomic_DNA"/>
</dbReference>
<feature type="active site" evidence="1">
    <location>
        <position position="46"/>
    </location>
</feature>
<proteinExistence type="predicted"/>
<dbReference type="Proteomes" id="UP001371299">
    <property type="component" value="Unassembled WGS sequence"/>
</dbReference>
<reference evidence="3 5" key="2">
    <citation type="submission" date="2024-01" db="EMBL/GenBank/DDBJ databases">
        <title>Description of two novel Corynebacterium species isolated from human nasal passages and skin.</title>
        <authorList>
            <person name="Popowitch E."/>
            <person name="Tran T.H."/>
            <person name="Escapa I.F."/>
            <person name="Bhatt E."/>
            <person name="Sozat A.K."/>
            <person name="Roberts A.Q."/>
            <person name="Segre J.A."/>
            <person name="Kong H."/>
            <person name="Conlan S."/>
            <person name="Lemon K.P."/>
            <person name="Kelly M.S."/>
        </authorList>
    </citation>
    <scope>NUCLEOTIDE SEQUENCE [LARGE SCALE GENOMIC DNA]</scope>
    <source>
        <strain evidence="3 5">KPL2619</strain>
    </source>
</reference>
<evidence type="ECO:0000256" key="1">
    <source>
        <dbReference type="PIRSR" id="PIRSR016184-1"/>
    </source>
</evidence>
<evidence type="ECO:0000313" key="5">
    <source>
        <dbReference type="Proteomes" id="UP001371299"/>
    </source>
</evidence>
<dbReference type="Proteomes" id="UP001146439">
    <property type="component" value="Unassembled WGS sequence"/>
</dbReference>
<dbReference type="PIRSF" id="PIRSF016184">
    <property type="entry name" value="PhzC_PhzF"/>
    <property type="match status" value="1"/>
</dbReference>
<dbReference type="PANTHER" id="PTHR13774">
    <property type="entry name" value="PHENAZINE BIOSYNTHESIS PROTEIN"/>
    <property type="match status" value="1"/>
</dbReference>
<dbReference type="GO" id="GO:0005737">
    <property type="term" value="C:cytoplasm"/>
    <property type="evidence" value="ECO:0007669"/>
    <property type="project" value="TreeGrafter"/>
</dbReference>
<dbReference type="Gene3D" id="3.10.310.10">
    <property type="entry name" value="Diaminopimelate Epimerase, Chain A, domain 1"/>
    <property type="match status" value="2"/>
</dbReference>
<keyword evidence="5" id="KW-1185">Reference proteome</keyword>